<evidence type="ECO:0000256" key="1">
    <source>
        <dbReference type="SAM" id="Phobius"/>
    </source>
</evidence>
<accession>A0ABW2DMX9</accession>
<feature type="transmembrane region" description="Helical" evidence="1">
    <location>
        <begin position="39"/>
        <end position="61"/>
    </location>
</feature>
<sequence>MEKSKVNGKVILGYVVLVLGLGLLGYCIGYMIAGGSETNTGFLISGLTLAFAGGGLVYYGVKAVKR</sequence>
<keyword evidence="1" id="KW-1133">Transmembrane helix</keyword>
<keyword evidence="3" id="KW-1185">Reference proteome</keyword>
<dbReference type="EMBL" id="JBHSYQ010000004">
    <property type="protein sequence ID" value="MFC6998024.1"/>
    <property type="molecule type" value="Genomic_DNA"/>
</dbReference>
<dbReference type="Proteomes" id="UP001596405">
    <property type="component" value="Unassembled WGS sequence"/>
</dbReference>
<organism evidence="2 3">
    <name type="scientific">Rufibacter roseus</name>
    <dbReference type="NCBI Taxonomy" id="1567108"/>
    <lineage>
        <taxon>Bacteria</taxon>
        <taxon>Pseudomonadati</taxon>
        <taxon>Bacteroidota</taxon>
        <taxon>Cytophagia</taxon>
        <taxon>Cytophagales</taxon>
        <taxon>Hymenobacteraceae</taxon>
        <taxon>Rufibacter</taxon>
    </lineage>
</organism>
<feature type="transmembrane region" description="Helical" evidence="1">
    <location>
        <begin position="12"/>
        <end position="33"/>
    </location>
</feature>
<gene>
    <name evidence="2" type="ORF">ACFQHR_10335</name>
</gene>
<dbReference type="RefSeq" id="WP_066621776.1">
    <property type="nucleotide sequence ID" value="NZ_JBHSYQ010000004.1"/>
</dbReference>
<protein>
    <recommendedName>
        <fullName evidence="4">DUF3098 domain-containing protein</fullName>
    </recommendedName>
</protein>
<evidence type="ECO:0000313" key="2">
    <source>
        <dbReference type="EMBL" id="MFC6998024.1"/>
    </source>
</evidence>
<name>A0ABW2DMX9_9BACT</name>
<keyword evidence="1" id="KW-0472">Membrane</keyword>
<reference evidence="3" key="1">
    <citation type="journal article" date="2019" name="Int. J. Syst. Evol. Microbiol.">
        <title>The Global Catalogue of Microorganisms (GCM) 10K type strain sequencing project: providing services to taxonomists for standard genome sequencing and annotation.</title>
        <authorList>
            <consortium name="The Broad Institute Genomics Platform"/>
            <consortium name="The Broad Institute Genome Sequencing Center for Infectious Disease"/>
            <person name="Wu L."/>
            <person name="Ma J."/>
        </authorList>
    </citation>
    <scope>NUCLEOTIDE SEQUENCE [LARGE SCALE GENOMIC DNA]</scope>
    <source>
        <strain evidence="3">CGMCC 4.7393</strain>
    </source>
</reference>
<evidence type="ECO:0008006" key="4">
    <source>
        <dbReference type="Google" id="ProtNLM"/>
    </source>
</evidence>
<evidence type="ECO:0000313" key="3">
    <source>
        <dbReference type="Proteomes" id="UP001596405"/>
    </source>
</evidence>
<comment type="caution">
    <text evidence="2">The sequence shown here is derived from an EMBL/GenBank/DDBJ whole genome shotgun (WGS) entry which is preliminary data.</text>
</comment>
<proteinExistence type="predicted"/>
<keyword evidence="1" id="KW-0812">Transmembrane</keyword>